<dbReference type="EMBL" id="JAGKQM010000013">
    <property type="protein sequence ID" value="KAH0890624.1"/>
    <property type="molecule type" value="Genomic_DNA"/>
</dbReference>
<name>A0ABQ8ADN7_BRANA</name>
<gene>
    <name evidence="1" type="ORF">HID58_053053</name>
</gene>
<protein>
    <submittedName>
        <fullName evidence="1">Uncharacterized protein</fullName>
    </submittedName>
</protein>
<keyword evidence="2" id="KW-1185">Reference proteome</keyword>
<sequence>MANISSHKRKKEKTVTPIVRQTNIGIGTYWREREAFLTLSYGHDLRIPTLLHLLLCPFLVLSPAKEDVAKSAPVSPTSSCDDHNPFHSTVSATMTLRRVLNLETADE</sequence>
<organism evidence="1 2">
    <name type="scientific">Brassica napus</name>
    <name type="common">Rape</name>
    <dbReference type="NCBI Taxonomy" id="3708"/>
    <lineage>
        <taxon>Eukaryota</taxon>
        <taxon>Viridiplantae</taxon>
        <taxon>Streptophyta</taxon>
        <taxon>Embryophyta</taxon>
        <taxon>Tracheophyta</taxon>
        <taxon>Spermatophyta</taxon>
        <taxon>Magnoliopsida</taxon>
        <taxon>eudicotyledons</taxon>
        <taxon>Gunneridae</taxon>
        <taxon>Pentapetalae</taxon>
        <taxon>rosids</taxon>
        <taxon>malvids</taxon>
        <taxon>Brassicales</taxon>
        <taxon>Brassicaceae</taxon>
        <taxon>Brassiceae</taxon>
        <taxon>Brassica</taxon>
    </lineage>
</organism>
<accession>A0ABQ8ADN7</accession>
<evidence type="ECO:0000313" key="2">
    <source>
        <dbReference type="Proteomes" id="UP000824890"/>
    </source>
</evidence>
<dbReference type="Proteomes" id="UP000824890">
    <property type="component" value="Unassembled WGS sequence"/>
</dbReference>
<reference evidence="1 2" key="1">
    <citation type="submission" date="2021-05" db="EMBL/GenBank/DDBJ databases">
        <title>Genome Assembly of Synthetic Allotetraploid Brassica napus Reveals Homoeologous Exchanges between Subgenomes.</title>
        <authorList>
            <person name="Davis J.T."/>
        </authorList>
    </citation>
    <scope>NUCLEOTIDE SEQUENCE [LARGE SCALE GENOMIC DNA]</scope>
    <source>
        <strain evidence="2">cv. Da-Ae</strain>
        <tissue evidence="1">Seedling</tissue>
    </source>
</reference>
<evidence type="ECO:0000313" key="1">
    <source>
        <dbReference type="EMBL" id="KAH0890624.1"/>
    </source>
</evidence>
<proteinExistence type="predicted"/>
<comment type="caution">
    <text evidence="1">The sequence shown here is derived from an EMBL/GenBank/DDBJ whole genome shotgun (WGS) entry which is preliminary data.</text>
</comment>